<name>A0A4Y9K2B5_9PAST</name>
<comment type="caution">
    <text evidence="4">The sequence shown here is derived from an EMBL/GenBank/DDBJ whole genome shotgun (WGS) entry which is preliminary data.</text>
</comment>
<accession>A0A4Y9K2B5</accession>
<dbReference type="CDD" id="cd03789">
    <property type="entry name" value="GT9_LPS_heptosyltransferase"/>
    <property type="match status" value="1"/>
</dbReference>
<dbReference type="Pfam" id="PF01075">
    <property type="entry name" value="Glyco_transf_9"/>
    <property type="match status" value="1"/>
</dbReference>
<organism evidence="4 5">
    <name type="scientific">Muribacter muris</name>
    <dbReference type="NCBI Taxonomy" id="67855"/>
    <lineage>
        <taxon>Bacteria</taxon>
        <taxon>Pseudomonadati</taxon>
        <taxon>Pseudomonadota</taxon>
        <taxon>Gammaproteobacteria</taxon>
        <taxon>Pasteurellales</taxon>
        <taxon>Pasteurellaceae</taxon>
        <taxon>Muribacter</taxon>
    </lineage>
</organism>
<reference evidence="4 5" key="1">
    <citation type="submission" date="2019-03" db="EMBL/GenBank/DDBJ databases">
        <title>Diversity of the mouse oral microbiome.</title>
        <authorList>
            <person name="Joseph S."/>
            <person name="Aduse-Opoku J."/>
            <person name="Curtis M."/>
            <person name="Wade W."/>
            <person name="Hashim A."/>
        </authorList>
    </citation>
    <scope>NUCLEOTIDE SEQUENCE [LARGE SCALE GENOMIC DNA]</scope>
    <source>
        <strain evidence="4 5">WT12</strain>
    </source>
</reference>
<dbReference type="GO" id="GO:0009244">
    <property type="term" value="P:lipopolysaccharide core region biosynthetic process"/>
    <property type="evidence" value="ECO:0007669"/>
    <property type="project" value="TreeGrafter"/>
</dbReference>
<evidence type="ECO:0000256" key="1">
    <source>
        <dbReference type="ARBA" id="ARBA00022676"/>
    </source>
</evidence>
<evidence type="ECO:0000313" key="5">
    <source>
        <dbReference type="Proteomes" id="UP000297396"/>
    </source>
</evidence>
<evidence type="ECO:0000313" key="4">
    <source>
        <dbReference type="EMBL" id="TFV12204.1"/>
    </source>
</evidence>
<dbReference type="InterPro" id="IPR051199">
    <property type="entry name" value="LPS_LOS_Heptosyltrfase"/>
</dbReference>
<dbReference type="OrthoDB" id="9781892at2"/>
<dbReference type="SUPFAM" id="SSF53756">
    <property type="entry name" value="UDP-Glycosyltransferase/glycogen phosphorylase"/>
    <property type="match status" value="1"/>
</dbReference>
<dbReference type="PANTHER" id="PTHR30160">
    <property type="entry name" value="TETRAACYLDISACCHARIDE 4'-KINASE-RELATED"/>
    <property type="match status" value="1"/>
</dbReference>
<dbReference type="PANTHER" id="PTHR30160:SF21">
    <property type="entry name" value="LIPOPOLYSACCHARIDE CORE HEPTOSYLTRANSFERASE OPSX"/>
    <property type="match status" value="1"/>
</dbReference>
<proteinExistence type="inferred from homology"/>
<dbReference type="EMBL" id="SPPA01000004">
    <property type="protein sequence ID" value="TFV12204.1"/>
    <property type="molecule type" value="Genomic_DNA"/>
</dbReference>
<dbReference type="GO" id="GO:0008713">
    <property type="term" value="F:ADP-heptose-lipopolysaccharide heptosyltransferase activity"/>
    <property type="evidence" value="ECO:0007669"/>
    <property type="project" value="TreeGrafter"/>
</dbReference>
<gene>
    <name evidence="4" type="ORF">E4T80_02935</name>
</gene>
<sequence>MKKPLSLCVLRLSAIGDVCHTLAVIQAIQRHYPEAEICWIIGKTEAALMAGIANVTLIPYDKKSGWKGILTLWRTLRHKRFDALLNMQTALRASVLSLGIRAKMKIGFNRDRAREGQWLFTNVKVEQTACPHVLDGQMMFAKALGVQDLTPHWALPVTQEDLDYTAQFLAPARKNILIAPCSSKIEKDWLAENYAAVANILVAHNINVIICGSPSAYEMQTAEKIQQLEPNCRNLAGKTTLKQLVALIRQADLVLSSDSGPAHIATTQHTPVIGLYAVHNPRRTGPYRDLDKVISVYDEAILAEYGKPWQALPWATKAKGKDLMQQIKVKQVVEKVLETLAAKR</sequence>
<dbReference type="RefSeq" id="WP_135054796.1">
    <property type="nucleotide sequence ID" value="NZ_JADGLC010000004.1"/>
</dbReference>
<dbReference type="InterPro" id="IPR002201">
    <property type="entry name" value="Glyco_trans_9"/>
</dbReference>
<dbReference type="Proteomes" id="UP000297396">
    <property type="component" value="Unassembled WGS sequence"/>
</dbReference>
<protein>
    <submittedName>
        <fullName evidence="4">Lipopolysaccharide heptosyltransferase family protein</fullName>
    </submittedName>
</protein>
<dbReference type="FunFam" id="3.40.50.2000:FF:000023">
    <property type="entry name" value="ADP-heptose--LPS heptosyltransferase II"/>
    <property type="match status" value="1"/>
</dbReference>
<dbReference type="AlphaFoldDB" id="A0A4Y9K2B5"/>
<keyword evidence="1" id="KW-0328">Glycosyltransferase</keyword>
<keyword evidence="2 4" id="KW-0808">Transferase</keyword>
<dbReference type="GO" id="GO:0005829">
    <property type="term" value="C:cytosol"/>
    <property type="evidence" value="ECO:0007669"/>
    <property type="project" value="TreeGrafter"/>
</dbReference>
<comment type="similarity">
    <text evidence="3">Belongs to the glycosyltransferase 9 family.</text>
</comment>
<dbReference type="Gene3D" id="3.40.50.2000">
    <property type="entry name" value="Glycogen Phosphorylase B"/>
    <property type="match status" value="2"/>
</dbReference>
<evidence type="ECO:0000256" key="3">
    <source>
        <dbReference type="ARBA" id="ARBA00043995"/>
    </source>
</evidence>
<evidence type="ECO:0000256" key="2">
    <source>
        <dbReference type="ARBA" id="ARBA00022679"/>
    </source>
</evidence>